<keyword evidence="3" id="KW-0143">Chaperone</keyword>
<dbReference type="GO" id="GO:0003723">
    <property type="term" value="F:RNA binding"/>
    <property type="evidence" value="ECO:0007669"/>
    <property type="project" value="UniProtKB-UniRule"/>
</dbReference>
<dbReference type="KEGG" id="eff:skT53_01500"/>
<dbReference type="GO" id="GO:0071555">
    <property type="term" value="P:cell wall organization"/>
    <property type="evidence" value="ECO:0007669"/>
    <property type="project" value="UniProtKB-KW"/>
</dbReference>
<dbReference type="RefSeq" id="WP_200759322.1">
    <property type="nucleotide sequence ID" value="NZ_AP023366.1"/>
</dbReference>
<evidence type="ECO:0000256" key="1">
    <source>
        <dbReference type="ARBA" id="ARBA00022490"/>
    </source>
</evidence>
<dbReference type="PANTHER" id="PTHR34654">
    <property type="entry name" value="UPF0109 PROTEIN SCO5592"/>
    <property type="match status" value="1"/>
</dbReference>
<reference evidence="4 5" key="1">
    <citation type="submission" date="2020-08" db="EMBL/GenBank/DDBJ databases">
        <title>Complete Genome Sequence of Effusibacillus dendaii Strain skT53, Isolated from Farmland soil.</title>
        <authorList>
            <person name="Konishi T."/>
            <person name="Kawasaki H."/>
        </authorList>
    </citation>
    <scope>NUCLEOTIDE SEQUENCE [LARGE SCALE GENOMIC DNA]</scope>
    <source>
        <strain evidence="5">skT53</strain>
    </source>
</reference>
<dbReference type="CDD" id="cd22533">
    <property type="entry name" value="KH-II_YlqC-like"/>
    <property type="match status" value="1"/>
</dbReference>
<dbReference type="Proteomes" id="UP000593802">
    <property type="component" value="Chromosome"/>
</dbReference>
<dbReference type="NCBIfam" id="NF001748">
    <property type="entry name" value="PRK00468.1"/>
    <property type="match status" value="1"/>
</dbReference>
<protein>
    <recommendedName>
        <fullName evidence="3">RNA-binding protein KhpA</fullName>
    </recommendedName>
    <alternativeName>
        <fullName evidence="3">KH-domain protein A</fullName>
    </alternativeName>
</protein>
<dbReference type="PROSITE" id="PS50084">
    <property type="entry name" value="KH_TYPE_1"/>
    <property type="match status" value="1"/>
</dbReference>
<proteinExistence type="inferred from homology"/>
<dbReference type="InterPro" id="IPR020627">
    <property type="entry name" value="KhpA"/>
</dbReference>
<dbReference type="HAMAP" id="MF_00088">
    <property type="entry name" value="KhpA"/>
    <property type="match status" value="1"/>
</dbReference>
<comment type="subcellular location">
    <subcellularLocation>
        <location evidence="3">Cytoplasm</location>
    </subcellularLocation>
</comment>
<evidence type="ECO:0000313" key="4">
    <source>
        <dbReference type="EMBL" id="BCJ85165.1"/>
    </source>
</evidence>
<evidence type="ECO:0000256" key="2">
    <source>
        <dbReference type="ARBA" id="ARBA00022884"/>
    </source>
</evidence>
<keyword evidence="2 3" id="KW-0694">RNA-binding</keyword>
<keyword evidence="5" id="KW-1185">Reference proteome</keyword>
<gene>
    <name evidence="3" type="primary">khpA</name>
    <name evidence="4" type="ORF">skT53_01500</name>
</gene>
<keyword evidence="3" id="KW-0961">Cell wall biogenesis/degradation</keyword>
<comment type="function">
    <text evidence="3">A probable RNA chaperone. Forms a complex with KhpB which binds to cellular RNA and controls its expression. Plays a role in peptidoglycan (PG) homeostasis and cell length regulation.</text>
</comment>
<dbReference type="AlphaFoldDB" id="A0A7I8D513"/>
<dbReference type="GO" id="GO:0005737">
    <property type="term" value="C:cytoplasm"/>
    <property type="evidence" value="ECO:0007669"/>
    <property type="project" value="UniProtKB-SubCell"/>
</dbReference>
<organism evidence="4 5">
    <name type="scientific">Effusibacillus dendaii</name>
    <dbReference type="NCBI Taxonomy" id="2743772"/>
    <lineage>
        <taxon>Bacteria</taxon>
        <taxon>Bacillati</taxon>
        <taxon>Bacillota</taxon>
        <taxon>Bacilli</taxon>
        <taxon>Bacillales</taxon>
        <taxon>Alicyclobacillaceae</taxon>
        <taxon>Effusibacillus</taxon>
    </lineage>
</organism>
<dbReference type="EMBL" id="AP023366">
    <property type="protein sequence ID" value="BCJ85165.1"/>
    <property type="molecule type" value="Genomic_DNA"/>
</dbReference>
<accession>A0A7I8D513</accession>
<dbReference type="SUPFAM" id="SSF54814">
    <property type="entry name" value="Prokaryotic type KH domain (KH-domain type II)"/>
    <property type="match status" value="1"/>
</dbReference>
<dbReference type="Gene3D" id="3.30.300.20">
    <property type="match status" value="1"/>
</dbReference>
<comment type="subunit">
    <text evidence="3">Forms a complex with KhpB.</text>
</comment>
<dbReference type="InterPro" id="IPR015946">
    <property type="entry name" value="KH_dom-like_a/b"/>
</dbReference>
<evidence type="ECO:0000313" key="5">
    <source>
        <dbReference type="Proteomes" id="UP000593802"/>
    </source>
</evidence>
<comment type="similarity">
    <text evidence="3">Belongs to the KhpA RNA-binding protein family.</text>
</comment>
<evidence type="ECO:0000256" key="3">
    <source>
        <dbReference type="HAMAP-Rule" id="MF_00088"/>
    </source>
</evidence>
<keyword evidence="1 3" id="KW-0963">Cytoplasm</keyword>
<dbReference type="InterPro" id="IPR009019">
    <property type="entry name" value="KH_sf_prok-type"/>
</dbReference>
<dbReference type="GO" id="GO:0009252">
    <property type="term" value="P:peptidoglycan biosynthetic process"/>
    <property type="evidence" value="ECO:0007669"/>
    <property type="project" value="UniProtKB-UniRule"/>
</dbReference>
<dbReference type="PANTHER" id="PTHR34654:SF1">
    <property type="entry name" value="RNA-BINDING PROTEIN KHPA"/>
    <property type="match status" value="1"/>
</dbReference>
<keyword evidence="3" id="KW-0133">Cell shape</keyword>
<sequence length="75" mass="8156">MKELLEIIAKALVDYPEQVKVTEVENDHSVVYQLSVAPGDAGKIIGKQGRIVKAIRTVVAAAALQSEKRITLDIL</sequence>
<name>A0A7I8D513_9BACL</name>
<dbReference type="GO" id="GO:0008360">
    <property type="term" value="P:regulation of cell shape"/>
    <property type="evidence" value="ECO:0007669"/>
    <property type="project" value="UniProtKB-KW"/>
</dbReference>
<dbReference type="Pfam" id="PF13083">
    <property type="entry name" value="KH_KhpA-B"/>
    <property type="match status" value="1"/>
</dbReference>